<feature type="transmembrane region" description="Helical" evidence="8">
    <location>
        <begin position="329"/>
        <end position="348"/>
    </location>
</feature>
<keyword evidence="4 8" id="KW-0812">Transmembrane</keyword>
<gene>
    <name evidence="11" type="ORF">UFOPK3605_00359</name>
    <name evidence="12" type="ORF">UFOPK3897_00184</name>
    <name evidence="13" type="ORF">UFOPK4121_00237</name>
</gene>
<dbReference type="PANTHER" id="PTHR23028">
    <property type="entry name" value="ACETYLTRANSFERASE"/>
    <property type="match status" value="1"/>
</dbReference>
<dbReference type="GO" id="GO:0005886">
    <property type="term" value="C:plasma membrane"/>
    <property type="evidence" value="ECO:0007669"/>
    <property type="project" value="UniProtKB-SubCell"/>
</dbReference>
<evidence type="ECO:0000256" key="1">
    <source>
        <dbReference type="ARBA" id="ARBA00004651"/>
    </source>
</evidence>
<protein>
    <submittedName>
        <fullName evidence="11">Unannotated protein</fullName>
    </submittedName>
</protein>
<feature type="transmembrane region" description="Helical" evidence="8">
    <location>
        <begin position="233"/>
        <end position="251"/>
    </location>
</feature>
<feature type="domain" description="Acyltransferase 3" evidence="9">
    <location>
        <begin position="9"/>
        <end position="345"/>
    </location>
</feature>
<dbReference type="SUPFAM" id="SSF52266">
    <property type="entry name" value="SGNH hydrolase"/>
    <property type="match status" value="1"/>
</dbReference>
<evidence type="ECO:0000256" key="5">
    <source>
        <dbReference type="ARBA" id="ARBA00022989"/>
    </source>
</evidence>
<accession>A0A6J7G1P7</accession>
<dbReference type="GO" id="GO:0016747">
    <property type="term" value="F:acyltransferase activity, transferring groups other than amino-acyl groups"/>
    <property type="evidence" value="ECO:0007669"/>
    <property type="project" value="InterPro"/>
</dbReference>
<evidence type="ECO:0000313" key="11">
    <source>
        <dbReference type="EMBL" id="CAB4898720.1"/>
    </source>
</evidence>
<dbReference type="Pfam" id="PF19040">
    <property type="entry name" value="SGNH"/>
    <property type="match status" value="1"/>
</dbReference>
<dbReference type="GO" id="GO:0009103">
    <property type="term" value="P:lipopolysaccharide biosynthetic process"/>
    <property type="evidence" value="ECO:0007669"/>
    <property type="project" value="TreeGrafter"/>
</dbReference>
<dbReference type="Pfam" id="PF01757">
    <property type="entry name" value="Acyl_transf_3"/>
    <property type="match status" value="1"/>
</dbReference>
<keyword evidence="2" id="KW-1003">Cell membrane</keyword>
<keyword evidence="6 8" id="KW-0472">Membrane</keyword>
<evidence type="ECO:0000256" key="3">
    <source>
        <dbReference type="ARBA" id="ARBA00022679"/>
    </source>
</evidence>
<dbReference type="AlphaFoldDB" id="A0A6J7G1P7"/>
<feature type="transmembrane region" description="Helical" evidence="8">
    <location>
        <begin position="210"/>
        <end position="226"/>
    </location>
</feature>
<organism evidence="11">
    <name type="scientific">freshwater metagenome</name>
    <dbReference type="NCBI Taxonomy" id="449393"/>
    <lineage>
        <taxon>unclassified sequences</taxon>
        <taxon>metagenomes</taxon>
        <taxon>ecological metagenomes</taxon>
    </lineage>
</organism>
<dbReference type="EMBL" id="CAFBMM010000008">
    <property type="protein sequence ID" value="CAB4898720.1"/>
    <property type="molecule type" value="Genomic_DNA"/>
</dbReference>
<reference evidence="11" key="1">
    <citation type="submission" date="2020-05" db="EMBL/GenBank/DDBJ databases">
        <authorList>
            <person name="Chiriac C."/>
            <person name="Salcher M."/>
            <person name="Ghai R."/>
            <person name="Kavagutti S V."/>
        </authorList>
    </citation>
    <scope>NUCLEOTIDE SEQUENCE</scope>
</reference>
<proteinExistence type="predicted"/>
<feature type="transmembrane region" description="Helical" evidence="8">
    <location>
        <begin position="31"/>
        <end position="56"/>
    </location>
</feature>
<feature type="transmembrane region" description="Helical" evidence="8">
    <location>
        <begin position="77"/>
        <end position="98"/>
    </location>
</feature>
<dbReference type="EMBL" id="CAFBPQ010000003">
    <property type="protein sequence ID" value="CAB5014360.1"/>
    <property type="molecule type" value="Genomic_DNA"/>
</dbReference>
<evidence type="ECO:0000313" key="13">
    <source>
        <dbReference type="EMBL" id="CAB5014360.1"/>
    </source>
</evidence>
<feature type="domain" description="SGNH" evidence="10">
    <location>
        <begin position="410"/>
        <end position="622"/>
    </location>
</feature>
<sequence>MQGRMRYLPALDGIRALAVLAVLFYHDGRTWAIGGFLGVDAFFVLSGFLITGLLLAEWKGNGGIGLRSFWARRGRRLLPALLLVVGAVAIYAALAAGADELRRIRADGLATLGYVANWRFIVSGQSYFEQFNVPSPLHHMWSLAIEEQFYLVWPMVVYAMLRAGKGKILPLAVVASGLGLGSIALMLALYDPSRDPSRVYFGTDTRASSLIIGALLAMLIHVHPIPTKKLVRYSLHIAGAVAFVVLVWFWATTPDKATWIYGGGFVLCAILVATIIADVSQTSPGPLGTALSWPPLRWIGAISYGLYLWHWPIYIYLSGDRTGLSPNRLFAVRVLITFVVATISYYLIEKPIRHGAWRGWPIRLATPLAVFVVAGGLLWSTAGAPAPPVEISARDIALPPTTVAGETSDQEPMRVMLVGDSLANSLAPGLEQDALDQGFLLWNASVPGCGFGTETGERKVGDQWAAADARCTPLSLNRWKAQVDQWNPDIVILFGAQQAYDRRIDGVEVPYDSAAGKTRSYADLKKAVDIFSSRGAQVVLLTSLYSHLVWPISIDLNRSGFNDRWIDQWTKTELAVAATNPSRVRVIDINAFLNPDGTYTETIDGVASRTDGIHLTTQAADIASRWLTPQILAIPRQSITQSK</sequence>
<keyword evidence="3" id="KW-0808">Transferase</keyword>
<dbReference type="EMBL" id="CAFBOF010000002">
    <property type="protein sequence ID" value="CAB4968997.1"/>
    <property type="molecule type" value="Genomic_DNA"/>
</dbReference>
<dbReference type="InterPro" id="IPR043968">
    <property type="entry name" value="SGNH"/>
</dbReference>
<dbReference type="InterPro" id="IPR050879">
    <property type="entry name" value="Acyltransferase_3"/>
</dbReference>
<feature type="transmembrane region" description="Helical" evidence="8">
    <location>
        <begin position="298"/>
        <end position="317"/>
    </location>
</feature>
<evidence type="ECO:0000256" key="2">
    <source>
        <dbReference type="ARBA" id="ARBA00022475"/>
    </source>
</evidence>
<keyword evidence="5 8" id="KW-1133">Transmembrane helix</keyword>
<evidence type="ECO:0000259" key="9">
    <source>
        <dbReference type="Pfam" id="PF01757"/>
    </source>
</evidence>
<keyword evidence="7" id="KW-0012">Acyltransferase</keyword>
<dbReference type="PANTHER" id="PTHR23028:SF53">
    <property type="entry name" value="ACYL_TRANSF_3 DOMAIN-CONTAINING PROTEIN"/>
    <property type="match status" value="1"/>
</dbReference>
<evidence type="ECO:0000256" key="4">
    <source>
        <dbReference type="ARBA" id="ARBA00022692"/>
    </source>
</evidence>
<evidence type="ECO:0000313" key="12">
    <source>
        <dbReference type="EMBL" id="CAB4968997.1"/>
    </source>
</evidence>
<name>A0A6J7G1P7_9ZZZZ</name>
<dbReference type="InterPro" id="IPR036514">
    <property type="entry name" value="SGNH_hydro_sf"/>
</dbReference>
<comment type="subcellular location">
    <subcellularLocation>
        <location evidence="1">Cell membrane</location>
        <topology evidence="1">Multi-pass membrane protein</topology>
    </subcellularLocation>
</comment>
<evidence type="ECO:0000256" key="6">
    <source>
        <dbReference type="ARBA" id="ARBA00023136"/>
    </source>
</evidence>
<dbReference type="InterPro" id="IPR002656">
    <property type="entry name" value="Acyl_transf_3_dom"/>
</dbReference>
<evidence type="ECO:0000256" key="8">
    <source>
        <dbReference type="SAM" id="Phobius"/>
    </source>
</evidence>
<dbReference type="Gene3D" id="3.40.50.1110">
    <property type="entry name" value="SGNH hydrolase"/>
    <property type="match status" value="1"/>
</dbReference>
<feature type="transmembrane region" description="Helical" evidence="8">
    <location>
        <begin position="257"/>
        <end position="277"/>
    </location>
</feature>
<evidence type="ECO:0000256" key="7">
    <source>
        <dbReference type="ARBA" id="ARBA00023315"/>
    </source>
</evidence>
<feature type="transmembrane region" description="Helical" evidence="8">
    <location>
        <begin position="168"/>
        <end position="190"/>
    </location>
</feature>
<evidence type="ECO:0000259" key="10">
    <source>
        <dbReference type="Pfam" id="PF19040"/>
    </source>
</evidence>
<feature type="transmembrane region" description="Helical" evidence="8">
    <location>
        <begin position="360"/>
        <end position="379"/>
    </location>
</feature>